<feature type="signal peptide" evidence="1">
    <location>
        <begin position="1"/>
        <end position="19"/>
    </location>
</feature>
<dbReference type="PANTHER" id="PTHR47723">
    <property type="entry name" value="OS05G0353850 PROTEIN"/>
    <property type="match status" value="1"/>
</dbReference>
<name>A0A7J8S8Z2_GOSDV</name>
<feature type="chain" id="PRO_5029784143" description="RNase H type-1 domain-containing protein" evidence="1">
    <location>
        <begin position="20"/>
        <end position="124"/>
    </location>
</feature>
<evidence type="ECO:0000313" key="3">
    <source>
        <dbReference type="EMBL" id="MBA0622584.1"/>
    </source>
</evidence>
<dbReference type="Pfam" id="PF13456">
    <property type="entry name" value="RVT_3"/>
    <property type="match status" value="1"/>
</dbReference>
<dbReference type="InterPro" id="IPR053151">
    <property type="entry name" value="RNase_H-like"/>
</dbReference>
<gene>
    <name evidence="3" type="ORF">Godav_008114</name>
</gene>
<feature type="domain" description="RNase H type-1" evidence="2">
    <location>
        <begin position="29"/>
        <end position="122"/>
    </location>
</feature>
<dbReference type="CDD" id="cd06222">
    <property type="entry name" value="RNase_H_like"/>
    <property type="match status" value="1"/>
</dbReference>
<organism evidence="3 4">
    <name type="scientific">Gossypium davidsonii</name>
    <name type="common">Davidson's cotton</name>
    <name type="synonym">Gossypium klotzschianum subsp. davidsonii</name>
    <dbReference type="NCBI Taxonomy" id="34287"/>
    <lineage>
        <taxon>Eukaryota</taxon>
        <taxon>Viridiplantae</taxon>
        <taxon>Streptophyta</taxon>
        <taxon>Embryophyta</taxon>
        <taxon>Tracheophyta</taxon>
        <taxon>Spermatophyta</taxon>
        <taxon>Magnoliopsida</taxon>
        <taxon>eudicotyledons</taxon>
        <taxon>Gunneridae</taxon>
        <taxon>Pentapetalae</taxon>
        <taxon>rosids</taxon>
        <taxon>malvids</taxon>
        <taxon>Malvales</taxon>
        <taxon>Malvaceae</taxon>
        <taxon>Malvoideae</taxon>
        <taxon>Gossypium</taxon>
    </lineage>
</organism>
<dbReference type="Gene3D" id="3.30.420.10">
    <property type="entry name" value="Ribonuclease H-like superfamily/Ribonuclease H"/>
    <property type="match status" value="1"/>
</dbReference>
<dbReference type="InterPro" id="IPR036397">
    <property type="entry name" value="RNaseH_sf"/>
</dbReference>
<dbReference type="InterPro" id="IPR002156">
    <property type="entry name" value="RNaseH_domain"/>
</dbReference>
<evidence type="ECO:0000313" key="4">
    <source>
        <dbReference type="Proteomes" id="UP000593561"/>
    </source>
</evidence>
<dbReference type="EMBL" id="JABFAC010000009">
    <property type="protein sequence ID" value="MBA0622584.1"/>
    <property type="molecule type" value="Genomic_DNA"/>
</dbReference>
<proteinExistence type="predicted"/>
<protein>
    <recommendedName>
        <fullName evidence="2">RNase H type-1 domain-containing protein</fullName>
    </recommendedName>
</protein>
<comment type="caution">
    <text evidence="3">The sequence shown here is derived from an EMBL/GenBank/DDBJ whole genome shotgun (WGS) entry which is preliminary data.</text>
</comment>
<dbReference type="SUPFAM" id="SSF53098">
    <property type="entry name" value="Ribonuclease H-like"/>
    <property type="match status" value="1"/>
</dbReference>
<evidence type="ECO:0000259" key="2">
    <source>
        <dbReference type="Pfam" id="PF13456"/>
    </source>
</evidence>
<dbReference type="AlphaFoldDB" id="A0A7J8S8Z2"/>
<dbReference type="Proteomes" id="UP000593561">
    <property type="component" value="Unassembled WGS sequence"/>
</dbReference>
<dbReference type="GO" id="GO:0004523">
    <property type="term" value="F:RNA-DNA hybrid ribonuclease activity"/>
    <property type="evidence" value="ECO:0007669"/>
    <property type="project" value="InterPro"/>
</dbReference>
<dbReference type="GO" id="GO:0003676">
    <property type="term" value="F:nucleic acid binding"/>
    <property type="evidence" value="ECO:0007669"/>
    <property type="project" value="InterPro"/>
</dbReference>
<dbReference type="InterPro" id="IPR012337">
    <property type="entry name" value="RNaseH-like_sf"/>
</dbReference>
<keyword evidence="4" id="KW-1185">Reference proteome</keyword>
<accession>A0A7J8S8Z2</accession>
<keyword evidence="1" id="KW-0732">Signal</keyword>
<evidence type="ECO:0000256" key="1">
    <source>
        <dbReference type="SAM" id="SignalP"/>
    </source>
</evidence>
<reference evidence="3 4" key="1">
    <citation type="journal article" date="2019" name="Genome Biol. Evol.">
        <title>Insights into the evolution of the New World diploid cottons (Gossypium, subgenus Houzingenia) based on genome sequencing.</title>
        <authorList>
            <person name="Grover C.E."/>
            <person name="Arick M.A. 2nd"/>
            <person name="Thrash A."/>
            <person name="Conover J.L."/>
            <person name="Sanders W.S."/>
            <person name="Peterson D.G."/>
            <person name="Frelichowski J.E."/>
            <person name="Scheffler J.A."/>
            <person name="Scheffler B.E."/>
            <person name="Wendel J.F."/>
        </authorList>
    </citation>
    <scope>NUCLEOTIDE SEQUENCE [LARGE SCALE GENOMIC DNA]</scope>
    <source>
        <strain evidence="3">27</strain>
        <tissue evidence="3">Leaf</tissue>
    </source>
</reference>
<dbReference type="InterPro" id="IPR044730">
    <property type="entry name" value="RNase_H-like_dom_plant"/>
</dbReference>
<dbReference type="PANTHER" id="PTHR47723:SF19">
    <property type="entry name" value="POLYNUCLEOTIDYL TRANSFERASE, RIBONUCLEASE H-LIKE SUPERFAMILY PROTEIN"/>
    <property type="match status" value="1"/>
</dbReference>
<sequence>MGIWLGRVTQVSILTQAWAQAGTRPWAQAVKEDSDLATIGGILRDTYSRWILGFNQFAGIFSILNAELWGNLEGLMIVMDMGFDKVFILSDNQEVVQAIQRSAPKVSNSALVRRINLLLAKLEY</sequence>